<keyword evidence="1" id="KW-0175">Coiled coil</keyword>
<evidence type="ECO:0000313" key="2">
    <source>
        <dbReference type="EMBL" id="CAF4393550.1"/>
    </source>
</evidence>
<sequence length="138" mass="15526">TLTSIASCLTQQLVIAPPPSPPPILSAIQEISEKDVNNDNQQIPLCRSNRAISLKSKLQHSPPTLQDFVCDNQEKPLLDPNMLSSDYSLVQSLRTYSNDLISDIELLINDKIRSVQESYRQQIAELQEQNQLKDLRIG</sequence>
<dbReference type="Proteomes" id="UP000663844">
    <property type="component" value="Unassembled WGS sequence"/>
</dbReference>
<organism evidence="2 3">
    <name type="scientific">Adineta steineri</name>
    <dbReference type="NCBI Taxonomy" id="433720"/>
    <lineage>
        <taxon>Eukaryota</taxon>
        <taxon>Metazoa</taxon>
        <taxon>Spiralia</taxon>
        <taxon>Gnathifera</taxon>
        <taxon>Rotifera</taxon>
        <taxon>Eurotatoria</taxon>
        <taxon>Bdelloidea</taxon>
        <taxon>Adinetida</taxon>
        <taxon>Adinetidae</taxon>
        <taxon>Adineta</taxon>
    </lineage>
</organism>
<feature type="coiled-coil region" evidence="1">
    <location>
        <begin position="109"/>
        <end position="136"/>
    </location>
</feature>
<feature type="non-terminal residue" evidence="2">
    <location>
        <position position="1"/>
    </location>
</feature>
<dbReference type="AlphaFoldDB" id="A0A820NNA2"/>
<gene>
    <name evidence="2" type="ORF">OXD698_LOCUS51045</name>
</gene>
<feature type="non-terminal residue" evidence="2">
    <location>
        <position position="138"/>
    </location>
</feature>
<name>A0A820NNA2_9BILA</name>
<evidence type="ECO:0000256" key="1">
    <source>
        <dbReference type="SAM" id="Coils"/>
    </source>
</evidence>
<evidence type="ECO:0000313" key="3">
    <source>
        <dbReference type="Proteomes" id="UP000663844"/>
    </source>
</evidence>
<protein>
    <submittedName>
        <fullName evidence="2">Uncharacterized protein</fullName>
    </submittedName>
</protein>
<accession>A0A820NNA2</accession>
<reference evidence="2" key="1">
    <citation type="submission" date="2021-02" db="EMBL/GenBank/DDBJ databases">
        <authorList>
            <person name="Nowell W R."/>
        </authorList>
    </citation>
    <scope>NUCLEOTIDE SEQUENCE</scope>
</reference>
<dbReference type="EMBL" id="CAJOAZ010025495">
    <property type="protein sequence ID" value="CAF4393550.1"/>
    <property type="molecule type" value="Genomic_DNA"/>
</dbReference>
<comment type="caution">
    <text evidence="2">The sequence shown here is derived from an EMBL/GenBank/DDBJ whole genome shotgun (WGS) entry which is preliminary data.</text>
</comment>
<proteinExistence type="predicted"/>